<keyword evidence="1" id="KW-0812">Transmembrane</keyword>
<protein>
    <submittedName>
        <fullName evidence="2">Uncharacterized protein</fullName>
    </submittedName>
</protein>
<reference evidence="2 3" key="1">
    <citation type="submission" date="2016-03" db="EMBL/GenBank/DDBJ databases">
        <authorList>
            <person name="Sant'Anna F.H."/>
            <person name="Ambrosini A."/>
            <person name="Souza R."/>
            <person name="Bach E."/>
            <person name="Fernandes G."/>
            <person name="Balsanelli E."/>
            <person name="Baura V.A."/>
            <person name="Souza E.M."/>
            <person name="Passaglia L."/>
        </authorList>
    </citation>
    <scope>NUCLEOTIDE SEQUENCE [LARGE SCALE GENOMIC DNA]</scope>
    <source>
        <strain evidence="2 3">P26E</strain>
    </source>
</reference>
<feature type="transmembrane region" description="Helical" evidence="1">
    <location>
        <begin position="6"/>
        <end position="36"/>
    </location>
</feature>
<evidence type="ECO:0000313" key="3">
    <source>
        <dbReference type="Proteomes" id="UP000186058"/>
    </source>
</evidence>
<comment type="caution">
    <text evidence="2">The sequence shown here is derived from an EMBL/GenBank/DDBJ whole genome shotgun (WGS) entry which is preliminary data.</text>
</comment>
<evidence type="ECO:0000256" key="1">
    <source>
        <dbReference type="SAM" id="Phobius"/>
    </source>
</evidence>
<accession>A0ABX3EK13</accession>
<keyword evidence="1" id="KW-0472">Membrane</keyword>
<evidence type="ECO:0000313" key="2">
    <source>
        <dbReference type="EMBL" id="OKP83999.1"/>
    </source>
</evidence>
<name>A0ABX3EK13_9BACL</name>
<dbReference type="Proteomes" id="UP000186058">
    <property type="component" value="Unassembled WGS sequence"/>
</dbReference>
<keyword evidence="1" id="KW-1133">Transmembrane helix</keyword>
<proteinExistence type="predicted"/>
<dbReference type="EMBL" id="LVWI01000056">
    <property type="protein sequence ID" value="OKP83999.1"/>
    <property type="molecule type" value="Genomic_DNA"/>
</dbReference>
<sequence>MIIWATLFAIAAGVVLSIFLGSYGILVLLAVAFGMVTSTYVRTKEIHSDLQIIKEKLGITDEGETGLSNEEIEAELERELLKDH</sequence>
<gene>
    <name evidence="2" type="ORF">A3844_20715</name>
</gene>
<organism evidence="2 3">
    <name type="scientific">Paenibacillus helianthi</name>
    <dbReference type="NCBI Taxonomy" id="1349432"/>
    <lineage>
        <taxon>Bacteria</taxon>
        <taxon>Bacillati</taxon>
        <taxon>Bacillota</taxon>
        <taxon>Bacilli</taxon>
        <taxon>Bacillales</taxon>
        <taxon>Paenibacillaceae</taxon>
        <taxon>Paenibacillus</taxon>
    </lineage>
</organism>
<dbReference type="RefSeq" id="WP_074101169.1">
    <property type="nucleotide sequence ID" value="NZ_LVWI01000056.1"/>
</dbReference>
<keyword evidence="3" id="KW-1185">Reference proteome</keyword>